<dbReference type="STRING" id="1133849.O3I_005620"/>
<gene>
    <name evidence="1" type="ORF">O3I_005620</name>
</gene>
<evidence type="ECO:0000313" key="2">
    <source>
        <dbReference type="Proteomes" id="UP000006304"/>
    </source>
</evidence>
<sequence>MPSKGDPNSRFGSPGILARKAEAAVGLLLGKQETCRAQRKGTFGQPEFGAAAQQRGERFEVVAPNRQHQ</sequence>
<dbReference type="Proteomes" id="UP000006304">
    <property type="component" value="Chromosome"/>
</dbReference>
<protein>
    <submittedName>
        <fullName evidence="1">Uncharacterized protein</fullName>
    </submittedName>
</protein>
<organism evidence="1 2">
    <name type="scientific">Nocardia brasiliensis (strain ATCC 700358 / HUJEG-1)</name>
    <dbReference type="NCBI Taxonomy" id="1133849"/>
    <lineage>
        <taxon>Bacteria</taxon>
        <taxon>Bacillati</taxon>
        <taxon>Actinomycetota</taxon>
        <taxon>Actinomycetes</taxon>
        <taxon>Mycobacteriales</taxon>
        <taxon>Nocardiaceae</taxon>
        <taxon>Nocardia</taxon>
    </lineage>
</organism>
<keyword evidence="2" id="KW-1185">Reference proteome</keyword>
<dbReference type="HOGENOM" id="CLU_2771723_0_0_11"/>
<proteinExistence type="predicted"/>
<accession>K0ENT3</accession>
<name>K0ENT3_NOCB7</name>
<evidence type="ECO:0000313" key="1">
    <source>
        <dbReference type="EMBL" id="AFT99086.1"/>
    </source>
</evidence>
<dbReference type="EMBL" id="CP003876">
    <property type="protein sequence ID" value="AFT99086.1"/>
    <property type="molecule type" value="Genomic_DNA"/>
</dbReference>
<dbReference type="RefSeq" id="WP_014981942.1">
    <property type="nucleotide sequence ID" value="NC_018681.1"/>
</dbReference>
<dbReference type="AlphaFoldDB" id="K0ENT3"/>
<reference evidence="1 2" key="1">
    <citation type="journal article" date="2012" name="J. Bacteriol.">
        <title>Complete genome sequence of Nocardia brasiliensis HUJEG-1.</title>
        <authorList>
            <person name="Vera-Cabrera L."/>
            <person name="Ortiz-Lopez R."/>
            <person name="Elizondo-Gonzalez R."/>
            <person name="Perez-Maya A.A."/>
            <person name="Ocampo-Candiani J."/>
        </authorList>
    </citation>
    <scope>NUCLEOTIDE SEQUENCE [LARGE SCALE GENOMIC DNA]</scope>
    <source>
        <strain evidence="2">ATCC 700358</strain>
    </source>
</reference>
<dbReference type="KEGG" id="nbr:O3I_005620"/>